<evidence type="ECO:0000259" key="6">
    <source>
        <dbReference type="PROSITE" id="PS50110"/>
    </source>
</evidence>
<sequence length="229" mass="25974">MESKAKVLLAEDDENLGMLLKEYLNAKGYQTELYVDGEKAFDGFKNNKYDIVILDVMMPVKDGFSVAKDIRMIDDKVPILFLTAKSMKEDVLEGFSVGGDDYMTKPFSIEELQYRIEAILRRTKGAGGVASQDQFTLGTYTFDATKQILGHNGVDQKLTAKESELLKFLCINRNAVLDRNFALKTIWSDDSYFNARSMDVYITKLRKYLKDDPSIQILNIRGKGFKLIG</sequence>
<dbReference type="InterPro" id="IPR011006">
    <property type="entry name" value="CheY-like_superfamily"/>
</dbReference>
<proteinExistence type="predicted"/>
<dbReference type="AlphaFoldDB" id="A0A4V2RNI3"/>
<dbReference type="Proteomes" id="UP000294830">
    <property type="component" value="Unassembled WGS sequence"/>
</dbReference>
<dbReference type="PANTHER" id="PTHR48111:SF40">
    <property type="entry name" value="PHOSPHATE REGULON TRANSCRIPTIONAL REGULATORY PROTEIN PHOB"/>
    <property type="match status" value="1"/>
</dbReference>
<evidence type="ECO:0000256" key="4">
    <source>
        <dbReference type="PROSITE-ProRule" id="PRU00169"/>
    </source>
</evidence>
<dbReference type="GO" id="GO:0005829">
    <property type="term" value="C:cytosol"/>
    <property type="evidence" value="ECO:0007669"/>
    <property type="project" value="TreeGrafter"/>
</dbReference>
<evidence type="ECO:0000256" key="2">
    <source>
        <dbReference type="ARBA" id="ARBA00023012"/>
    </source>
</evidence>
<evidence type="ECO:0000256" key="1">
    <source>
        <dbReference type="ARBA" id="ARBA00022553"/>
    </source>
</evidence>
<comment type="caution">
    <text evidence="8">The sequence shown here is derived from an EMBL/GenBank/DDBJ whole genome shotgun (WGS) entry which is preliminary data.</text>
</comment>
<organism evidence="8 9">
    <name type="scientific">Acetobacteroides hydrogenigenes</name>
    <dbReference type="NCBI Taxonomy" id="979970"/>
    <lineage>
        <taxon>Bacteria</taxon>
        <taxon>Pseudomonadati</taxon>
        <taxon>Bacteroidota</taxon>
        <taxon>Bacteroidia</taxon>
        <taxon>Bacteroidales</taxon>
        <taxon>Rikenellaceae</taxon>
        <taxon>Acetobacteroides</taxon>
    </lineage>
</organism>
<dbReference type="Gene3D" id="6.10.250.690">
    <property type="match status" value="1"/>
</dbReference>
<gene>
    <name evidence="8" type="ORF">CLV25_11415</name>
</gene>
<keyword evidence="9" id="KW-1185">Reference proteome</keyword>
<dbReference type="SMART" id="SM00448">
    <property type="entry name" value="REC"/>
    <property type="match status" value="1"/>
</dbReference>
<feature type="DNA-binding region" description="OmpR/PhoB-type" evidence="5">
    <location>
        <begin position="132"/>
        <end position="229"/>
    </location>
</feature>
<evidence type="ECO:0000313" key="9">
    <source>
        <dbReference type="Proteomes" id="UP000294830"/>
    </source>
</evidence>
<dbReference type="InterPro" id="IPR016032">
    <property type="entry name" value="Sig_transdc_resp-reg_C-effctor"/>
</dbReference>
<dbReference type="PANTHER" id="PTHR48111">
    <property type="entry name" value="REGULATOR OF RPOS"/>
    <property type="match status" value="1"/>
</dbReference>
<dbReference type="PROSITE" id="PS50110">
    <property type="entry name" value="RESPONSE_REGULATORY"/>
    <property type="match status" value="1"/>
</dbReference>
<keyword evidence="1 4" id="KW-0597">Phosphoprotein</keyword>
<feature type="domain" description="OmpR/PhoB-type" evidence="7">
    <location>
        <begin position="132"/>
        <end position="229"/>
    </location>
</feature>
<dbReference type="InterPro" id="IPR001789">
    <property type="entry name" value="Sig_transdc_resp-reg_receiver"/>
</dbReference>
<keyword evidence="3 5" id="KW-0238">DNA-binding</keyword>
<reference evidence="8 9" key="1">
    <citation type="submission" date="2019-03" db="EMBL/GenBank/DDBJ databases">
        <title>Genomic Encyclopedia of Archaeal and Bacterial Type Strains, Phase II (KMG-II): from individual species to whole genera.</title>
        <authorList>
            <person name="Goeker M."/>
        </authorList>
    </citation>
    <scope>NUCLEOTIDE SEQUENCE [LARGE SCALE GENOMIC DNA]</scope>
    <source>
        <strain evidence="8 9">RL-C</strain>
    </source>
</reference>
<dbReference type="SMART" id="SM00862">
    <property type="entry name" value="Trans_reg_C"/>
    <property type="match status" value="1"/>
</dbReference>
<evidence type="ECO:0000259" key="7">
    <source>
        <dbReference type="PROSITE" id="PS51755"/>
    </source>
</evidence>
<accession>A0A4V2RNI3</accession>
<dbReference type="Gene3D" id="1.10.10.10">
    <property type="entry name" value="Winged helix-like DNA-binding domain superfamily/Winged helix DNA-binding domain"/>
    <property type="match status" value="1"/>
</dbReference>
<name>A0A4V2RNI3_9BACT</name>
<dbReference type="GO" id="GO:0000976">
    <property type="term" value="F:transcription cis-regulatory region binding"/>
    <property type="evidence" value="ECO:0007669"/>
    <property type="project" value="TreeGrafter"/>
</dbReference>
<dbReference type="FunFam" id="3.40.50.2300:FF:000073">
    <property type="entry name" value="DNA-binding response regulator RprY"/>
    <property type="match status" value="1"/>
</dbReference>
<dbReference type="InterPro" id="IPR001867">
    <property type="entry name" value="OmpR/PhoB-type_DNA-bd"/>
</dbReference>
<dbReference type="CDD" id="cd00383">
    <property type="entry name" value="trans_reg_C"/>
    <property type="match status" value="1"/>
</dbReference>
<dbReference type="OrthoDB" id="9790442at2"/>
<keyword evidence="2" id="KW-0902">Two-component regulatory system</keyword>
<dbReference type="EMBL" id="SLWB01000014">
    <property type="protein sequence ID" value="TCN63860.1"/>
    <property type="molecule type" value="Genomic_DNA"/>
</dbReference>
<dbReference type="GO" id="GO:0032993">
    <property type="term" value="C:protein-DNA complex"/>
    <property type="evidence" value="ECO:0007669"/>
    <property type="project" value="TreeGrafter"/>
</dbReference>
<dbReference type="Pfam" id="PF00072">
    <property type="entry name" value="Response_reg"/>
    <property type="match status" value="1"/>
</dbReference>
<protein>
    <submittedName>
        <fullName evidence="8">DNA-binding response OmpR family regulator</fullName>
    </submittedName>
</protein>
<dbReference type="RefSeq" id="WP_131840014.1">
    <property type="nucleotide sequence ID" value="NZ_SLWB01000014.1"/>
</dbReference>
<evidence type="ECO:0000313" key="8">
    <source>
        <dbReference type="EMBL" id="TCN63860.1"/>
    </source>
</evidence>
<evidence type="ECO:0000256" key="3">
    <source>
        <dbReference type="ARBA" id="ARBA00023125"/>
    </source>
</evidence>
<dbReference type="GO" id="GO:0006355">
    <property type="term" value="P:regulation of DNA-templated transcription"/>
    <property type="evidence" value="ECO:0007669"/>
    <property type="project" value="InterPro"/>
</dbReference>
<dbReference type="Gene3D" id="3.40.50.2300">
    <property type="match status" value="1"/>
</dbReference>
<evidence type="ECO:0000256" key="5">
    <source>
        <dbReference type="PROSITE-ProRule" id="PRU01091"/>
    </source>
</evidence>
<dbReference type="InterPro" id="IPR039420">
    <property type="entry name" value="WalR-like"/>
</dbReference>
<feature type="domain" description="Response regulatory" evidence="6">
    <location>
        <begin position="6"/>
        <end position="120"/>
    </location>
</feature>
<dbReference type="PROSITE" id="PS51755">
    <property type="entry name" value="OMPR_PHOB"/>
    <property type="match status" value="1"/>
</dbReference>
<dbReference type="InterPro" id="IPR036388">
    <property type="entry name" value="WH-like_DNA-bd_sf"/>
</dbReference>
<feature type="modified residue" description="4-aspartylphosphate" evidence="4">
    <location>
        <position position="55"/>
    </location>
</feature>
<dbReference type="Pfam" id="PF00486">
    <property type="entry name" value="Trans_reg_C"/>
    <property type="match status" value="1"/>
</dbReference>
<dbReference type="SUPFAM" id="SSF52172">
    <property type="entry name" value="CheY-like"/>
    <property type="match status" value="1"/>
</dbReference>
<dbReference type="CDD" id="cd17574">
    <property type="entry name" value="REC_OmpR"/>
    <property type="match status" value="1"/>
</dbReference>
<dbReference type="SUPFAM" id="SSF46894">
    <property type="entry name" value="C-terminal effector domain of the bipartite response regulators"/>
    <property type="match status" value="1"/>
</dbReference>
<dbReference type="GO" id="GO:0000156">
    <property type="term" value="F:phosphorelay response regulator activity"/>
    <property type="evidence" value="ECO:0007669"/>
    <property type="project" value="TreeGrafter"/>
</dbReference>